<dbReference type="AlphaFoldDB" id="A0A183TB16"/>
<dbReference type="OrthoDB" id="6304572at2759"/>
<feature type="signal peptide" evidence="1">
    <location>
        <begin position="1"/>
        <end position="16"/>
    </location>
</feature>
<evidence type="ECO:0000313" key="2">
    <source>
        <dbReference type="EMBL" id="VDM00050.1"/>
    </source>
</evidence>
<gene>
    <name evidence="2" type="ORF">SSLN_LOCUS13664</name>
</gene>
<reference evidence="2 3" key="2">
    <citation type="submission" date="2018-11" db="EMBL/GenBank/DDBJ databases">
        <authorList>
            <consortium name="Pathogen Informatics"/>
        </authorList>
    </citation>
    <scope>NUCLEOTIDE SEQUENCE [LARGE SCALE GENOMIC DNA]</scope>
    <source>
        <strain evidence="2 3">NST_G2</strain>
    </source>
</reference>
<evidence type="ECO:0000256" key="1">
    <source>
        <dbReference type="SAM" id="SignalP"/>
    </source>
</evidence>
<organism evidence="4">
    <name type="scientific">Schistocephalus solidus</name>
    <name type="common">Tapeworm</name>
    <dbReference type="NCBI Taxonomy" id="70667"/>
    <lineage>
        <taxon>Eukaryota</taxon>
        <taxon>Metazoa</taxon>
        <taxon>Spiralia</taxon>
        <taxon>Lophotrochozoa</taxon>
        <taxon>Platyhelminthes</taxon>
        <taxon>Cestoda</taxon>
        <taxon>Eucestoda</taxon>
        <taxon>Diphyllobothriidea</taxon>
        <taxon>Diphyllobothriidae</taxon>
        <taxon>Schistocephalus</taxon>
    </lineage>
</organism>
<dbReference type="WBParaSite" id="SSLN_0001417901-mRNA-1">
    <property type="protein sequence ID" value="SSLN_0001417901-mRNA-1"/>
    <property type="gene ID" value="SSLN_0001417901"/>
</dbReference>
<evidence type="ECO:0000313" key="3">
    <source>
        <dbReference type="Proteomes" id="UP000275846"/>
    </source>
</evidence>
<evidence type="ECO:0000313" key="4">
    <source>
        <dbReference type="WBParaSite" id="SSLN_0001417901-mRNA-1"/>
    </source>
</evidence>
<dbReference type="Proteomes" id="UP000275846">
    <property type="component" value="Unassembled WGS sequence"/>
</dbReference>
<sequence length="117" mass="13194">MVHAHLHFLFCRCIECAVVTEEKFVDGGSGDTRAEVHPSLVEELAVHPVGDTDPVAFVTVGVRYHSREHTTVRPSITTRSTVCSMEGWCRDGDLRVIQFKLIVYLRCIYRTLSFSPT</sequence>
<keyword evidence="1" id="KW-0732">Signal</keyword>
<accession>A0A183TB16</accession>
<reference evidence="4" key="1">
    <citation type="submission" date="2016-06" db="UniProtKB">
        <authorList>
            <consortium name="WormBaseParasite"/>
        </authorList>
    </citation>
    <scope>IDENTIFICATION</scope>
</reference>
<feature type="chain" id="PRO_5043141505" evidence="1">
    <location>
        <begin position="17"/>
        <end position="117"/>
    </location>
</feature>
<keyword evidence="3" id="KW-1185">Reference proteome</keyword>
<dbReference type="EMBL" id="UYSU01038265">
    <property type="protein sequence ID" value="VDM00050.1"/>
    <property type="molecule type" value="Genomic_DNA"/>
</dbReference>
<protein>
    <submittedName>
        <fullName evidence="4">Secreted protein</fullName>
    </submittedName>
</protein>
<proteinExistence type="predicted"/>
<name>A0A183TB16_SCHSO</name>